<dbReference type="InterPro" id="IPR033121">
    <property type="entry name" value="PEPTIDASE_A1"/>
</dbReference>
<evidence type="ECO:0000313" key="6">
    <source>
        <dbReference type="EMBL" id="KZT73137.1"/>
    </source>
</evidence>
<dbReference type="OrthoDB" id="771136at2759"/>
<keyword evidence="6" id="KW-0378">Hydrolase</keyword>
<proteinExistence type="inferred from homology"/>
<dbReference type="PROSITE" id="PS51767">
    <property type="entry name" value="PEPTIDASE_A1"/>
    <property type="match status" value="1"/>
</dbReference>
<dbReference type="EMBL" id="KV429038">
    <property type="protein sequence ID" value="KZT73137.1"/>
    <property type="molecule type" value="Genomic_DNA"/>
</dbReference>
<feature type="compositionally biased region" description="Low complexity" evidence="2">
    <location>
        <begin position="481"/>
        <end position="493"/>
    </location>
</feature>
<dbReference type="SUPFAM" id="SSF50630">
    <property type="entry name" value="Acid proteases"/>
    <property type="match status" value="1"/>
</dbReference>
<dbReference type="PANTHER" id="PTHR47966:SF51">
    <property type="entry name" value="BETA-SITE APP-CLEAVING ENZYME, ISOFORM A-RELATED"/>
    <property type="match status" value="1"/>
</dbReference>
<evidence type="ECO:0000259" key="5">
    <source>
        <dbReference type="PROSITE" id="PS51767"/>
    </source>
</evidence>
<dbReference type="PANTHER" id="PTHR47966">
    <property type="entry name" value="BETA-SITE APP-CLEAVING ENZYME, ISOFORM A-RELATED"/>
    <property type="match status" value="1"/>
</dbReference>
<dbReference type="GO" id="GO:0006508">
    <property type="term" value="P:proteolysis"/>
    <property type="evidence" value="ECO:0007669"/>
    <property type="project" value="UniProtKB-KW"/>
</dbReference>
<keyword evidence="4" id="KW-0732">Signal</keyword>
<organism evidence="6 7">
    <name type="scientific">Daedalea quercina L-15889</name>
    <dbReference type="NCBI Taxonomy" id="1314783"/>
    <lineage>
        <taxon>Eukaryota</taxon>
        <taxon>Fungi</taxon>
        <taxon>Dikarya</taxon>
        <taxon>Basidiomycota</taxon>
        <taxon>Agaricomycotina</taxon>
        <taxon>Agaricomycetes</taxon>
        <taxon>Polyporales</taxon>
        <taxon>Fomitopsis</taxon>
    </lineage>
</organism>
<dbReference type="AlphaFoldDB" id="A0A165TA32"/>
<dbReference type="PRINTS" id="PR00792">
    <property type="entry name" value="PEPSIN"/>
</dbReference>
<feature type="signal peptide" evidence="4">
    <location>
        <begin position="1"/>
        <end position="17"/>
    </location>
</feature>
<feature type="chain" id="PRO_5007866916" evidence="4">
    <location>
        <begin position="18"/>
        <end position="570"/>
    </location>
</feature>
<dbReference type="Pfam" id="PF00026">
    <property type="entry name" value="Asp"/>
    <property type="match status" value="1"/>
</dbReference>
<evidence type="ECO:0000256" key="4">
    <source>
        <dbReference type="SAM" id="SignalP"/>
    </source>
</evidence>
<dbReference type="Gene3D" id="2.40.70.10">
    <property type="entry name" value="Acid Proteases"/>
    <property type="match status" value="2"/>
</dbReference>
<dbReference type="Proteomes" id="UP000076727">
    <property type="component" value="Unassembled WGS sequence"/>
</dbReference>
<keyword evidence="6" id="KW-0645">Protease</keyword>
<name>A0A165TA32_9APHY</name>
<feature type="region of interest" description="Disordered" evidence="2">
    <location>
        <begin position="456"/>
        <end position="493"/>
    </location>
</feature>
<keyword evidence="3" id="KW-1133">Transmembrane helix</keyword>
<reference evidence="6 7" key="1">
    <citation type="journal article" date="2016" name="Mol. Biol. Evol.">
        <title>Comparative Genomics of Early-Diverging Mushroom-Forming Fungi Provides Insights into the Origins of Lignocellulose Decay Capabilities.</title>
        <authorList>
            <person name="Nagy L.G."/>
            <person name="Riley R."/>
            <person name="Tritt A."/>
            <person name="Adam C."/>
            <person name="Daum C."/>
            <person name="Floudas D."/>
            <person name="Sun H."/>
            <person name="Yadav J.S."/>
            <person name="Pangilinan J."/>
            <person name="Larsson K.H."/>
            <person name="Matsuura K."/>
            <person name="Barry K."/>
            <person name="Labutti K."/>
            <person name="Kuo R."/>
            <person name="Ohm R.A."/>
            <person name="Bhattacharya S.S."/>
            <person name="Shirouzu T."/>
            <person name="Yoshinaga Y."/>
            <person name="Martin F.M."/>
            <person name="Grigoriev I.V."/>
            <person name="Hibbett D.S."/>
        </authorList>
    </citation>
    <scope>NUCLEOTIDE SEQUENCE [LARGE SCALE GENOMIC DNA]</scope>
    <source>
        <strain evidence="6 7">L-15889</strain>
    </source>
</reference>
<keyword evidence="3" id="KW-0812">Transmembrane</keyword>
<dbReference type="GO" id="GO:0004190">
    <property type="term" value="F:aspartic-type endopeptidase activity"/>
    <property type="evidence" value="ECO:0007669"/>
    <property type="project" value="InterPro"/>
</dbReference>
<sequence length="570" mass="59966">MTLLPLSLLAFIGSSYGLSIPFERRSPTYRSTTVSVNTNYNGNLGFSNGADFVYTATIYVQGYPFQVQIDSGSSDLWLDTSNVTLDGLQDTGVIGSIGYVDGSSATGPIALANVTLGEFTVEGQAFINAPGSNATTAGFDVGLLGVGPPAGSSVTAQLSNSSYDGYPFLVNPDEPNFIAFLLSRSDAGITDGGVMSIGELVQDYVAVLDQPKLSVVSSSSWEAFMDGVYINGELITGYSNGAIGVTAEPGPNQTTIILDTGTSYATAPQYYVDAMYKNVPGAVYNDSIGFYTLPCDTKLNVSMVFGSSMYPMDPIDVTAVQVNDDGSYFCIGVFSPTPDNAGVDFILGDSFMRNVYSLLSYGSNFTGNGDVPPYMQILSITDLDQAFANFDYANAQRLIQAESEEFAELYNITAASEAAPQTTTYSLVAPTSGWQTASPAVKTYVYSSGSASYVSATASPSSSSDDKDKVGSDLAANLDASSPSGSSSSSGSDDWSQLLRNSYIIIGLLGGAILLLLGVLIKLAVGSRNNRYRPVATAIPPAAFARPYEPEKDEAFTTPYDDPARPVGSH</sequence>
<dbReference type="InterPro" id="IPR021109">
    <property type="entry name" value="Peptidase_aspartic_dom_sf"/>
</dbReference>
<evidence type="ECO:0000256" key="3">
    <source>
        <dbReference type="SAM" id="Phobius"/>
    </source>
</evidence>
<comment type="similarity">
    <text evidence="1">Belongs to the peptidase A1 family.</text>
</comment>
<dbReference type="STRING" id="1314783.A0A165TA32"/>
<dbReference type="InterPro" id="IPR001461">
    <property type="entry name" value="Aspartic_peptidase_A1"/>
</dbReference>
<accession>A0A165TA32</accession>
<protein>
    <submittedName>
        <fullName evidence="6">Acid protease</fullName>
    </submittedName>
</protein>
<keyword evidence="3" id="KW-0472">Membrane</keyword>
<evidence type="ECO:0000313" key="7">
    <source>
        <dbReference type="Proteomes" id="UP000076727"/>
    </source>
</evidence>
<evidence type="ECO:0000256" key="2">
    <source>
        <dbReference type="SAM" id="MobiDB-lite"/>
    </source>
</evidence>
<keyword evidence="7" id="KW-1185">Reference proteome</keyword>
<feature type="transmembrane region" description="Helical" evidence="3">
    <location>
        <begin position="503"/>
        <end position="525"/>
    </location>
</feature>
<feature type="domain" description="Peptidase A1" evidence="5">
    <location>
        <begin position="52"/>
        <end position="369"/>
    </location>
</feature>
<gene>
    <name evidence="6" type="ORF">DAEQUDRAFT_508624</name>
</gene>
<evidence type="ECO:0000256" key="1">
    <source>
        <dbReference type="ARBA" id="ARBA00007447"/>
    </source>
</evidence>